<proteinExistence type="predicted"/>
<dbReference type="Gene3D" id="3.40.50.1820">
    <property type="entry name" value="alpha/beta hydrolase"/>
    <property type="match status" value="1"/>
</dbReference>
<name>A0A0V0HCE5_SOLCH</name>
<accession>A0A0V0HCE5</accession>
<sequence>MQTVRDGVLSKYDYGSNDFNQAHYGETKPPRYNLTNIPHDFPCFSAMEAKMHCLMFKMLGHYLIISSTTM</sequence>
<organism evidence="1">
    <name type="scientific">Solanum chacoense</name>
    <name type="common">Chaco potato</name>
    <dbReference type="NCBI Taxonomy" id="4108"/>
    <lineage>
        <taxon>Eukaryota</taxon>
        <taxon>Viridiplantae</taxon>
        <taxon>Streptophyta</taxon>
        <taxon>Embryophyta</taxon>
        <taxon>Tracheophyta</taxon>
        <taxon>Spermatophyta</taxon>
        <taxon>Magnoliopsida</taxon>
        <taxon>eudicotyledons</taxon>
        <taxon>Gunneridae</taxon>
        <taxon>Pentapetalae</taxon>
        <taxon>asterids</taxon>
        <taxon>lamiids</taxon>
        <taxon>Solanales</taxon>
        <taxon>Solanaceae</taxon>
        <taxon>Solanoideae</taxon>
        <taxon>Solaneae</taxon>
        <taxon>Solanum</taxon>
    </lineage>
</organism>
<evidence type="ECO:0000313" key="1">
    <source>
        <dbReference type="EMBL" id="JAP18098.1"/>
    </source>
</evidence>
<dbReference type="InterPro" id="IPR029058">
    <property type="entry name" value="AB_hydrolase_fold"/>
</dbReference>
<dbReference type="AlphaFoldDB" id="A0A0V0HCE5"/>
<reference evidence="1" key="1">
    <citation type="submission" date="2015-12" db="EMBL/GenBank/DDBJ databases">
        <title>Gene expression during late stages of embryo sac development: a critical building block for successful pollen-pistil interactions.</title>
        <authorList>
            <person name="Liu Y."/>
            <person name="Joly V."/>
            <person name="Sabar M."/>
            <person name="Matton D.P."/>
        </authorList>
    </citation>
    <scope>NUCLEOTIDE SEQUENCE</scope>
</reference>
<protein>
    <submittedName>
        <fullName evidence="1">Putative ovule protein</fullName>
    </submittedName>
</protein>
<dbReference type="EMBL" id="GEDG01021695">
    <property type="protein sequence ID" value="JAP18098.1"/>
    <property type="molecule type" value="Transcribed_RNA"/>
</dbReference>